<evidence type="ECO:0000313" key="3">
    <source>
        <dbReference type="Proteomes" id="UP001374803"/>
    </source>
</evidence>
<feature type="domain" description="Aminotransferase class I/classII large" evidence="1">
    <location>
        <begin position="39"/>
        <end position="357"/>
    </location>
</feature>
<dbReference type="Gene3D" id="3.40.640.10">
    <property type="entry name" value="Type I PLP-dependent aspartate aminotransferase-like (Major domain)"/>
    <property type="match status" value="1"/>
</dbReference>
<keyword evidence="2" id="KW-0032">Aminotransferase</keyword>
<sequence length="383" mass="42543">MTALPDFRLETHFSRWEFAARYHLTASDAESMSMAELLDWADDEDREAWSTLRLGYTQTHGDPRLRELIASTYDGVAPEQILCFAGAEEGLYLAMQVLLARGDHAVVVTPNYQAAETVPLSQCEVTGVALEADRDFALDIARIEAALLPNTKLVSVNFPNNPTGKVIPKADFERLAALCDARDIHLFSDEVYRGLERDPSRMLPQAADLSPRALSLNVLSKALGLPGLRIGWIACRDRTVISRLERAKHYTSICNAAPSEILARIALKSREKILKRNRAIVAENLPRFEAFFARYPSLFEWAPPDGGCVGFPRYLGNDGVEAFCEALVEEAGVLLLPSSIYRSELTPTPSDRFRIGVGRRGAEEALEAFGQWLQKRPANSTHI</sequence>
<accession>A0ABZ2L2P8</accession>
<dbReference type="RefSeq" id="WP_394834856.1">
    <property type="nucleotide sequence ID" value="NZ_CP089929.1"/>
</dbReference>
<proteinExistence type="predicted"/>
<evidence type="ECO:0000259" key="1">
    <source>
        <dbReference type="Pfam" id="PF00155"/>
    </source>
</evidence>
<dbReference type="Gene3D" id="3.90.1150.10">
    <property type="entry name" value="Aspartate Aminotransferase, domain 1"/>
    <property type="match status" value="1"/>
</dbReference>
<dbReference type="CDD" id="cd00609">
    <property type="entry name" value="AAT_like"/>
    <property type="match status" value="1"/>
</dbReference>
<dbReference type="InterPro" id="IPR004839">
    <property type="entry name" value="Aminotransferase_I/II_large"/>
</dbReference>
<organism evidence="2 3">
    <name type="scientific">Pendulispora rubella</name>
    <dbReference type="NCBI Taxonomy" id="2741070"/>
    <lineage>
        <taxon>Bacteria</taxon>
        <taxon>Pseudomonadati</taxon>
        <taxon>Myxococcota</taxon>
        <taxon>Myxococcia</taxon>
        <taxon>Myxococcales</taxon>
        <taxon>Sorangiineae</taxon>
        <taxon>Pendulisporaceae</taxon>
        <taxon>Pendulispora</taxon>
    </lineage>
</organism>
<evidence type="ECO:0000313" key="2">
    <source>
        <dbReference type="EMBL" id="WXB05214.1"/>
    </source>
</evidence>
<dbReference type="GO" id="GO:0008483">
    <property type="term" value="F:transaminase activity"/>
    <property type="evidence" value="ECO:0007669"/>
    <property type="project" value="UniProtKB-KW"/>
</dbReference>
<reference evidence="2" key="1">
    <citation type="submission" date="2021-12" db="EMBL/GenBank/DDBJ databases">
        <title>Discovery of the Pendulisporaceae a myxobacterial family with distinct sporulation behavior and unique specialized metabolism.</title>
        <authorList>
            <person name="Garcia R."/>
            <person name="Popoff A."/>
            <person name="Bader C.D."/>
            <person name="Loehr J."/>
            <person name="Walesch S."/>
            <person name="Walt C."/>
            <person name="Boldt J."/>
            <person name="Bunk B."/>
            <person name="Haeckl F.J.F.P.J."/>
            <person name="Gunesch A.P."/>
            <person name="Birkelbach J."/>
            <person name="Nuebel U."/>
            <person name="Pietschmann T."/>
            <person name="Bach T."/>
            <person name="Mueller R."/>
        </authorList>
    </citation>
    <scope>NUCLEOTIDE SEQUENCE</scope>
    <source>
        <strain evidence="2">MSr11367</strain>
    </source>
</reference>
<name>A0ABZ2L2P8_9BACT</name>
<dbReference type="InterPro" id="IPR015424">
    <property type="entry name" value="PyrdxlP-dep_Trfase"/>
</dbReference>
<dbReference type="PANTHER" id="PTHR43510">
    <property type="entry name" value="AMINOTRANSFERASE FUNCTION, HYPOTHETICAL (EUROFUNG)"/>
    <property type="match status" value="1"/>
</dbReference>
<protein>
    <submittedName>
        <fullName evidence="2">Pyridoxal phosphate-dependent aminotransferase</fullName>
    </submittedName>
</protein>
<keyword evidence="2" id="KW-0808">Transferase</keyword>
<dbReference type="PANTHER" id="PTHR43510:SF1">
    <property type="entry name" value="AMINOTRANSFERASE FUNCTION, HYPOTHETICAL (EUROFUNG)"/>
    <property type="match status" value="1"/>
</dbReference>
<dbReference type="EMBL" id="CP089983">
    <property type="protein sequence ID" value="WXB05214.1"/>
    <property type="molecule type" value="Genomic_DNA"/>
</dbReference>
<keyword evidence="3" id="KW-1185">Reference proteome</keyword>
<dbReference type="SUPFAM" id="SSF53383">
    <property type="entry name" value="PLP-dependent transferases"/>
    <property type="match status" value="1"/>
</dbReference>
<dbReference type="Pfam" id="PF00155">
    <property type="entry name" value="Aminotran_1_2"/>
    <property type="match status" value="1"/>
</dbReference>
<gene>
    <name evidence="2" type="ORF">LVJ94_51000</name>
</gene>
<dbReference type="Proteomes" id="UP001374803">
    <property type="component" value="Chromosome"/>
</dbReference>
<dbReference type="InterPro" id="IPR015422">
    <property type="entry name" value="PyrdxlP-dep_Trfase_small"/>
</dbReference>
<dbReference type="InterPro" id="IPR015421">
    <property type="entry name" value="PyrdxlP-dep_Trfase_major"/>
</dbReference>